<dbReference type="AlphaFoldDB" id="A0A2P5W6P5"/>
<protein>
    <recommendedName>
        <fullName evidence="3">RNase H type-1 domain-containing protein</fullName>
    </recommendedName>
</protein>
<dbReference type="Proteomes" id="UP000239757">
    <property type="component" value="Unassembled WGS sequence"/>
</dbReference>
<dbReference type="OrthoDB" id="851965at2759"/>
<evidence type="ECO:0000313" key="2">
    <source>
        <dbReference type="Proteomes" id="UP000239757"/>
    </source>
</evidence>
<sequence>MNTGLCAAISEGEVENAAGPDGFNGFFFQEFWDVTKGDVIRAVEGFFQSGRLLREMNCRELMKNFGSHLRRIGDGDRCAVGVVLRDELGCVMGCNGRRVKADDAGVLALREGLICDL</sequence>
<proteinExistence type="predicted"/>
<dbReference type="EMBL" id="KZ668860">
    <property type="protein sequence ID" value="PPR86763.1"/>
    <property type="molecule type" value="Genomic_DNA"/>
</dbReference>
<reference evidence="1 2" key="1">
    <citation type="submission" date="2015-01" db="EMBL/GenBank/DDBJ databases">
        <title>Genome of allotetraploid Gossypium barbadense reveals genomic plasticity and fiber elongation in cotton evolution.</title>
        <authorList>
            <person name="Chen X."/>
            <person name="Liu X."/>
            <person name="Zhao B."/>
            <person name="Zheng H."/>
            <person name="Hu Y."/>
            <person name="Lu G."/>
            <person name="Yang C."/>
            <person name="Chen J."/>
            <person name="Shan C."/>
            <person name="Zhang L."/>
            <person name="Zhou Y."/>
            <person name="Wang L."/>
            <person name="Guo W."/>
            <person name="Bai Y."/>
            <person name="Ruan J."/>
            <person name="Shangguan X."/>
            <person name="Mao Y."/>
            <person name="Jiang J."/>
            <person name="Zhu Y."/>
            <person name="Lei J."/>
            <person name="Kang H."/>
            <person name="Chen S."/>
            <person name="He X."/>
            <person name="Wang R."/>
            <person name="Wang Y."/>
            <person name="Chen J."/>
            <person name="Wang L."/>
            <person name="Yu S."/>
            <person name="Wang B."/>
            <person name="Wei J."/>
            <person name="Song S."/>
            <person name="Lu X."/>
            <person name="Gao Z."/>
            <person name="Gu W."/>
            <person name="Deng X."/>
            <person name="Ma D."/>
            <person name="Wang S."/>
            <person name="Liang W."/>
            <person name="Fang L."/>
            <person name="Cai C."/>
            <person name="Zhu X."/>
            <person name="Zhou B."/>
            <person name="Zhang Y."/>
            <person name="Chen Z."/>
            <person name="Xu S."/>
            <person name="Zhu R."/>
            <person name="Wang S."/>
            <person name="Zhang T."/>
            <person name="Zhao G."/>
        </authorList>
    </citation>
    <scope>NUCLEOTIDE SEQUENCE [LARGE SCALE GENOMIC DNA]</scope>
    <source>
        <strain evidence="2">cv. Xinhai21</strain>
        <tissue evidence="1">Leaf</tissue>
    </source>
</reference>
<accession>A0A2P5W6P5</accession>
<evidence type="ECO:0008006" key="3">
    <source>
        <dbReference type="Google" id="ProtNLM"/>
    </source>
</evidence>
<evidence type="ECO:0000313" key="1">
    <source>
        <dbReference type="EMBL" id="PPR86763.1"/>
    </source>
</evidence>
<name>A0A2P5W6P5_GOSBA</name>
<gene>
    <name evidence="1" type="ORF">GOBAR_AA33933</name>
</gene>
<organism evidence="1 2">
    <name type="scientific">Gossypium barbadense</name>
    <name type="common">Sea Island cotton</name>
    <name type="synonym">Hibiscus barbadensis</name>
    <dbReference type="NCBI Taxonomy" id="3634"/>
    <lineage>
        <taxon>Eukaryota</taxon>
        <taxon>Viridiplantae</taxon>
        <taxon>Streptophyta</taxon>
        <taxon>Embryophyta</taxon>
        <taxon>Tracheophyta</taxon>
        <taxon>Spermatophyta</taxon>
        <taxon>Magnoliopsida</taxon>
        <taxon>eudicotyledons</taxon>
        <taxon>Gunneridae</taxon>
        <taxon>Pentapetalae</taxon>
        <taxon>rosids</taxon>
        <taxon>malvids</taxon>
        <taxon>Malvales</taxon>
        <taxon>Malvaceae</taxon>
        <taxon>Malvoideae</taxon>
        <taxon>Gossypium</taxon>
    </lineage>
</organism>